<evidence type="ECO:0000256" key="1">
    <source>
        <dbReference type="SAM" id="Phobius"/>
    </source>
</evidence>
<proteinExistence type="predicted"/>
<keyword evidence="3" id="KW-1185">Reference proteome</keyword>
<organism evidence="2 3">
    <name type="scientific">Bacillus norwichensis</name>
    <dbReference type="NCBI Taxonomy" id="2762217"/>
    <lineage>
        <taxon>Bacteria</taxon>
        <taxon>Bacillati</taxon>
        <taxon>Bacillota</taxon>
        <taxon>Bacilli</taxon>
        <taxon>Bacillales</taxon>
        <taxon>Bacillaceae</taxon>
        <taxon>Bacillus</taxon>
    </lineage>
</organism>
<dbReference type="PANTHER" id="PTHR34821">
    <property type="entry name" value="INNER MEMBRANE PROTEIN YDCZ"/>
    <property type="match status" value="1"/>
</dbReference>
<dbReference type="RefSeq" id="WP_191811117.1">
    <property type="nucleotide sequence ID" value="NZ_JACSPV010000008.1"/>
</dbReference>
<feature type="transmembrane region" description="Helical" evidence="1">
    <location>
        <begin position="38"/>
        <end position="59"/>
    </location>
</feature>
<sequence length="143" mass="15553">MKRILFFVAALSAGILLSIEAAIGGALGKNIGELEASLFVFAVGAVILFPVAIIFQKTYITKVFHLPKWELIGGFLGAFYLVMLLFSVNMMGVGASMVAVIIGQIFISIIIDHFGWFGMPKIKFDRNRLTAVTLLIGALFLIL</sequence>
<evidence type="ECO:0000313" key="2">
    <source>
        <dbReference type="EMBL" id="MBD8004725.1"/>
    </source>
</evidence>
<dbReference type="Proteomes" id="UP000648182">
    <property type="component" value="Unassembled WGS sequence"/>
</dbReference>
<gene>
    <name evidence="2" type="ORF">H9631_06490</name>
</gene>
<keyword evidence="1" id="KW-1133">Transmembrane helix</keyword>
<comment type="caution">
    <text evidence="2">The sequence shown here is derived from an EMBL/GenBank/DDBJ whole genome shotgun (WGS) entry which is preliminary data.</text>
</comment>
<dbReference type="InterPro" id="IPR006750">
    <property type="entry name" value="YdcZ"/>
</dbReference>
<dbReference type="Pfam" id="PF04657">
    <property type="entry name" value="DMT_YdcZ"/>
    <property type="match status" value="1"/>
</dbReference>
<dbReference type="EMBL" id="JACSPV010000008">
    <property type="protein sequence ID" value="MBD8004725.1"/>
    <property type="molecule type" value="Genomic_DNA"/>
</dbReference>
<evidence type="ECO:0000313" key="3">
    <source>
        <dbReference type="Proteomes" id="UP000648182"/>
    </source>
</evidence>
<protein>
    <submittedName>
        <fullName evidence="2">DMT family transporter</fullName>
    </submittedName>
</protein>
<accession>A0ABR8VIX6</accession>
<keyword evidence="1" id="KW-0812">Transmembrane</keyword>
<feature type="transmembrane region" description="Helical" evidence="1">
    <location>
        <begin position="94"/>
        <end position="114"/>
    </location>
</feature>
<name>A0ABR8VIX6_9BACI</name>
<keyword evidence="1" id="KW-0472">Membrane</keyword>
<reference evidence="2 3" key="1">
    <citation type="submission" date="2020-08" db="EMBL/GenBank/DDBJ databases">
        <title>A Genomic Blueprint of the Chicken Gut Microbiome.</title>
        <authorList>
            <person name="Gilroy R."/>
            <person name="Ravi A."/>
            <person name="Getino M."/>
            <person name="Pursley I."/>
            <person name="Horton D.L."/>
            <person name="Alikhan N.-F."/>
            <person name="Baker D."/>
            <person name="Gharbi K."/>
            <person name="Hall N."/>
            <person name="Watson M."/>
            <person name="Adriaenssens E.M."/>
            <person name="Foster-Nyarko E."/>
            <person name="Jarju S."/>
            <person name="Secka A."/>
            <person name="Antonio M."/>
            <person name="Oren A."/>
            <person name="Chaudhuri R."/>
            <person name="La Ragione R.M."/>
            <person name="Hildebrand F."/>
            <person name="Pallen M.J."/>
        </authorList>
    </citation>
    <scope>NUCLEOTIDE SEQUENCE [LARGE SCALE GENOMIC DNA]</scope>
    <source>
        <strain evidence="2 3">Sa1BUA2</strain>
    </source>
</reference>
<dbReference type="PANTHER" id="PTHR34821:SF2">
    <property type="entry name" value="INNER MEMBRANE PROTEIN YDCZ"/>
    <property type="match status" value="1"/>
</dbReference>
<feature type="transmembrane region" description="Helical" evidence="1">
    <location>
        <begin position="71"/>
        <end position="88"/>
    </location>
</feature>